<dbReference type="AlphaFoldDB" id="A0A7C8MPU7"/>
<name>A0A7C8MPU7_9PEZI</name>
<evidence type="ECO:0000313" key="3">
    <source>
        <dbReference type="EMBL" id="KAF2962634.1"/>
    </source>
</evidence>
<dbReference type="PANTHER" id="PTHR33840">
    <property type="match status" value="1"/>
</dbReference>
<dbReference type="InParanoid" id="A0A7C8MPU7"/>
<sequence length="444" mass="50732">MKGNDLNPYTNVLRLSRCIKARCHRGRPQIVSYVSGIGTSDGNLFNIYLQGTGIGIDEKIKEAYNFICHNYENYNTAEEKDEIFLIGFSRGAFVARCVADIINTIGILTKMGIHYLPYIYDWWKRNQAGHSELPQNIPIQVPDIRTIENERDRKQFEEDAPSILKDPSYVHQGVHVKVCAVWDTVASLGLVSTHLSIFSRWKSRKLSFVNSDLCDGIDHAIQALSFHERRRPFCPIVWRLPNNGEINRNEKPRLQQCWFMGYHSDIGGGIRGEGLSHYPLAWMMSKLEDFLEFDSSNFWNPRPIEMRWKIHDKKDASSSLHYEILVDSRNRLEISLLKDWIEGEVRAYLDDNNDGDDDEGDDRDDDGGDDRVDEGEADEGEADEGEADEGEADEGEADEGEADDGADDGRDNGMRGENQRRDPLVFGYQSFLIILRAYLLSRLL</sequence>
<feature type="domain" description="T6SS Phospholipase effector Tle1-like catalytic" evidence="2">
    <location>
        <begin position="7"/>
        <end position="285"/>
    </location>
</feature>
<dbReference type="EMBL" id="WUBL01000324">
    <property type="protein sequence ID" value="KAF2962634.1"/>
    <property type="molecule type" value="Genomic_DNA"/>
</dbReference>
<comment type="caution">
    <text evidence="3">The sequence shown here is derived from an EMBL/GenBank/DDBJ whole genome shotgun (WGS) entry which is preliminary data.</text>
</comment>
<dbReference type="PANTHER" id="PTHR33840:SF1">
    <property type="entry name" value="TLE1 PHOSPHOLIPASE DOMAIN-CONTAINING PROTEIN"/>
    <property type="match status" value="1"/>
</dbReference>
<gene>
    <name evidence="3" type="ORF">GQX73_g10938</name>
</gene>
<evidence type="ECO:0000256" key="1">
    <source>
        <dbReference type="SAM" id="MobiDB-lite"/>
    </source>
</evidence>
<dbReference type="Pfam" id="PF09994">
    <property type="entry name" value="T6SS_Tle1-like_cat"/>
    <property type="match status" value="1"/>
</dbReference>
<feature type="compositionally biased region" description="Basic and acidic residues" evidence="1">
    <location>
        <begin position="407"/>
        <end position="421"/>
    </location>
</feature>
<protein>
    <recommendedName>
        <fullName evidence="2">T6SS Phospholipase effector Tle1-like catalytic domain-containing protein</fullName>
    </recommendedName>
</protein>
<feature type="region of interest" description="Disordered" evidence="1">
    <location>
        <begin position="349"/>
        <end position="421"/>
    </location>
</feature>
<feature type="compositionally biased region" description="Acidic residues" evidence="1">
    <location>
        <begin position="351"/>
        <end position="406"/>
    </location>
</feature>
<organism evidence="3 4">
    <name type="scientific">Xylaria multiplex</name>
    <dbReference type="NCBI Taxonomy" id="323545"/>
    <lineage>
        <taxon>Eukaryota</taxon>
        <taxon>Fungi</taxon>
        <taxon>Dikarya</taxon>
        <taxon>Ascomycota</taxon>
        <taxon>Pezizomycotina</taxon>
        <taxon>Sordariomycetes</taxon>
        <taxon>Xylariomycetidae</taxon>
        <taxon>Xylariales</taxon>
        <taxon>Xylariaceae</taxon>
        <taxon>Xylaria</taxon>
    </lineage>
</organism>
<dbReference type="Proteomes" id="UP000481858">
    <property type="component" value="Unassembled WGS sequence"/>
</dbReference>
<reference evidence="3 4" key="1">
    <citation type="submission" date="2019-12" db="EMBL/GenBank/DDBJ databases">
        <title>Draft genome sequence of the ascomycete Xylaria multiplex DSM 110363.</title>
        <authorList>
            <person name="Buettner E."/>
            <person name="Kellner H."/>
        </authorList>
    </citation>
    <scope>NUCLEOTIDE SEQUENCE [LARGE SCALE GENOMIC DNA]</scope>
    <source>
        <strain evidence="3 4">DSM 110363</strain>
    </source>
</reference>
<accession>A0A7C8MPU7</accession>
<proteinExistence type="predicted"/>
<evidence type="ECO:0000313" key="4">
    <source>
        <dbReference type="Proteomes" id="UP000481858"/>
    </source>
</evidence>
<keyword evidence="4" id="KW-1185">Reference proteome</keyword>
<dbReference type="InterPro" id="IPR018712">
    <property type="entry name" value="Tle1-like_cat"/>
</dbReference>
<evidence type="ECO:0000259" key="2">
    <source>
        <dbReference type="Pfam" id="PF09994"/>
    </source>
</evidence>
<dbReference type="OrthoDB" id="59699at2759"/>